<protein>
    <submittedName>
        <fullName evidence="3">Uncharacterized protein</fullName>
    </submittedName>
</protein>
<evidence type="ECO:0000313" key="3">
    <source>
        <dbReference type="EMBL" id="CAD9650693.1"/>
    </source>
</evidence>
<keyword evidence="2" id="KW-0812">Transmembrane</keyword>
<evidence type="ECO:0000256" key="1">
    <source>
        <dbReference type="SAM" id="MobiDB-lite"/>
    </source>
</evidence>
<accession>A0A7S2QSS3</accession>
<feature type="compositionally biased region" description="Polar residues" evidence="1">
    <location>
        <begin position="93"/>
        <end position="114"/>
    </location>
</feature>
<gene>
    <name evidence="3" type="ORF">NSPH01132_LOCUS703</name>
</gene>
<keyword evidence="2" id="KW-1133">Transmembrane helix</keyword>
<evidence type="ECO:0000256" key="2">
    <source>
        <dbReference type="SAM" id="Phobius"/>
    </source>
</evidence>
<dbReference type="AlphaFoldDB" id="A0A7S2QSS3"/>
<feature type="compositionally biased region" description="Low complexity" evidence="1">
    <location>
        <begin position="115"/>
        <end position="126"/>
    </location>
</feature>
<reference evidence="3" key="1">
    <citation type="submission" date="2021-01" db="EMBL/GenBank/DDBJ databases">
        <authorList>
            <person name="Corre E."/>
            <person name="Pelletier E."/>
            <person name="Niang G."/>
            <person name="Scheremetjew M."/>
            <person name="Finn R."/>
            <person name="Kale V."/>
            <person name="Holt S."/>
            <person name="Cochrane G."/>
            <person name="Meng A."/>
            <person name="Brown T."/>
            <person name="Cohen L."/>
        </authorList>
    </citation>
    <scope>NUCLEOTIDE SEQUENCE</scope>
    <source>
        <strain evidence="3">BC52</strain>
    </source>
</reference>
<feature type="transmembrane region" description="Helical" evidence="2">
    <location>
        <begin position="25"/>
        <end position="43"/>
    </location>
</feature>
<organism evidence="3">
    <name type="scientific">Norrisiella sphaerica</name>
    <dbReference type="NCBI Taxonomy" id="552664"/>
    <lineage>
        <taxon>Eukaryota</taxon>
        <taxon>Sar</taxon>
        <taxon>Rhizaria</taxon>
        <taxon>Cercozoa</taxon>
        <taxon>Chlorarachniophyceae</taxon>
        <taxon>Norrisiella</taxon>
    </lineage>
</organism>
<dbReference type="EMBL" id="HBHC01001226">
    <property type="protein sequence ID" value="CAD9650693.1"/>
    <property type="molecule type" value="Transcribed_RNA"/>
</dbReference>
<proteinExistence type="predicted"/>
<keyword evidence="2" id="KW-0472">Membrane</keyword>
<feature type="region of interest" description="Disordered" evidence="1">
    <location>
        <begin position="55"/>
        <end position="126"/>
    </location>
</feature>
<sequence length="126" mass="13997">MLTLEKKAFDLSVSRENEQVNAQELLRVFAICFISFMLLTSMYHHLGLFQSSQTENMEQVLRTPTSRSLSNNDAAGVASTESRAIHINENNEDSSSVVQNHQTSPNNVTNSDQVSSLIDSMSSKKS</sequence>
<feature type="compositionally biased region" description="Polar residues" evidence="1">
    <location>
        <begin position="55"/>
        <end position="73"/>
    </location>
</feature>
<name>A0A7S2QSS3_9EUKA</name>